<dbReference type="RefSeq" id="WP_408078267.1">
    <property type="nucleotide sequence ID" value="NZ_JBELQC010000001.1"/>
</dbReference>
<dbReference type="Proteomes" id="UP001629244">
    <property type="component" value="Unassembled WGS sequence"/>
</dbReference>
<comment type="caution">
    <text evidence="2">The sequence shown here is derived from an EMBL/GenBank/DDBJ whole genome shotgun (WGS) entry which is preliminary data.</text>
</comment>
<name>A0ABW8YPJ2_9SPHN</name>
<evidence type="ECO:0000256" key="1">
    <source>
        <dbReference type="SAM" id="Phobius"/>
    </source>
</evidence>
<sequence length="125" mass="13120">MDESKPVSVGLGGDSDEIAAIDEVEMTFGVTLDYAYAATWQTAGDVFRALQACLPPDVALAPETWGRFATALTQETGVDPATITPDSPLLEEAFPARALGNLSRMMVVLLIAGVAIVALLIAVVR</sequence>
<protein>
    <submittedName>
        <fullName evidence="2">Uncharacterized protein</fullName>
    </submittedName>
</protein>
<accession>A0ABW8YPJ2</accession>
<proteinExistence type="predicted"/>
<keyword evidence="1" id="KW-0472">Membrane</keyword>
<evidence type="ECO:0000313" key="2">
    <source>
        <dbReference type="EMBL" id="MFL9841357.1"/>
    </source>
</evidence>
<organism evidence="2 3">
    <name type="scientific">Sphingomonas plantiphila</name>
    <dbReference type="NCBI Taxonomy" id="3163295"/>
    <lineage>
        <taxon>Bacteria</taxon>
        <taxon>Pseudomonadati</taxon>
        <taxon>Pseudomonadota</taxon>
        <taxon>Alphaproteobacteria</taxon>
        <taxon>Sphingomonadales</taxon>
        <taxon>Sphingomonadaceae</taxon>
        <taxon>Sphingomonas</taxon>
    </lineage>
</organism>
<gene>
    <name evidence="2" type="ORF">ABS767_10305</name>
</gene>
<dbReference type="EMBL" id="JBELQC010000001">
    <property type="protein sequence ID" value="MFL9841357.1"/>
    <property type="molecule type" value="Genomic_DNA"/>
</dbReference>
<reference evidence="2 3" key="1">
    <citation type="submission" date="2024-06" db="EMBL/GenBank/DDBJ databases">
        <authorList>
            <person name="Kaempfer P."/>
            <person name="Viver T."/>
        </authorList>
    </citation>
    <scope>NUCLEOTIDE SEQUENCE [LARGE SCALE GENOMIC DNA]</scope>
    <source>
        <strain evidence="2 3">ST-64</strain>
    </source>
</reference>
<keyword evidence="3" id="KW-1185">Reference proteome</keyword>
<keyword evidence="1" id="KW-0812">Transmembrane</keyword>
<keyword evidence="1" id="KW-1133">Transmembrane helix</keyword>
<feature type="transmembrane region" description="Helical" evidence="1">
    <location>
        <begin position="105"/>
        <end position="124"/>
    </location>
</feature>
<evidence type="ECO:0000313" key="3">
    <source>
        <dbReference type="Proteomes" id="UP001629244"/>
    </source>
</evidence>